<evidence type="ECO:0000256" key="3">
    <source>
        <dbReference type="ARBA" id="ARBA00037722"/>
    </source>
</evidence>
<keyword evidence="2" id="KW-0106">Calcium</keyword>
<dbReference type="InterPro" id="IPR018247">
    <property type="entry name" value="EF_Hand_1_Ca_BS"/>
</dbReference>
<dbReference type="OrthoDB" id="26525at2759"/>
<feature type="domain" description="EF-hand" evidence="4">
    <location>
        <begin position="77"/>
        <end position="112"/>
    </location>
</feature>
<comment type="caution">
    <text evidence="5">The sequence shown here is derived from an EMBL/GenBank/DDBJ whole genome shotgun (WGS) entry which is preliminary data.</text>
</comment>
<evidence type="ECO:0000313" key="6">
    <source>
        <dbReference type="Proteomes" id="UP000326759"/>
    </source>
</evidence>
<dbReference type="SUPFAM" id="SSF47473">
    <property type="entry name" value="EF-hand"/>
    <property type="match status" value="1"/>
</dbReference>
<evidence type="ECO:0000259" key="4">
    <source>
        <dbReference type="PROSITE" id="PS50222"/>
    </source>
</evidence>
<keyword evidence="6" id="KW-1185">Reference proteome</keyword>
<organism evidence="5 6">
    <name type="scientific">Armadillidium nasatum</name>
    <dbReference type="NCBI Taxonomy" id="96803"/>
    <lineage>
        <taxon>Eukaryota</taxon>
        <taxon>Metazoa</taxon>
        <taxon>Ecdysozoa</taxon>
        <taxon>Arthropoda</taxon>
        <taxon>Crustacea</taxon>
        <taxon>Multicrustacea</taxon>
        <taxon>Malacostraca</taxon>
        <taxon>Eumalacostraca</taxon>
        <taxon>Peracarida</taxon>
        <taxon>Isopoda</taxon>
        <taxon>Oniscidea</taxon>
        <taxon>Crinocheta</taxon>
        <taxon>Armadillidiidae</taxon>
        <taxon>Armadillidium</taxon>
    </lineage>
</organism>
<keyword evidence="1" id="KW-0677">Repeat</keyword>
<accession>A0A5N5SN62</accession>
<dbReference type="SMART" id="SM00054">
    <property type="entry name" value="EFh"/>
    <property type="match status" value="2"/>
</dbReference>
<evidence type="ECO:0000256" key="2">
    <source>
        <dbReference type="ARBA" id="ARBA00022837"/>
    </source>
</evidence>
<sequence length="145" mass="16663">MPRELSQEELSEAEECFSIFSQEGKLYLKDLGLALRSLGYNPSNSEVQDIVLKFGATTHIDFNRFKELLREDLPAPNTEEELREAFGIFDRDGEGTISSHELKHILMSSGERLTEEEVNMMIREAEVDPDGHVHYEQFVQAMVRK</sequence>
<dbReference type="GO" id="GO:0016460">
    <property type="term" value="C:myosin II complex"/>
    <property type="evidence" value="ECO:0007669"/>
    <property type="project" value="TreeGrafter"/>
</dbReference>
<dbReference type="PANTHER" id="PTHR23048:SF0">
    <property type="entry name" value="CALMODULIN LIKE 3"/>
    <property type="match status" value="1"/>
</dbReference>
<dbReference type="EMBL" id="SEYY01022488">
    <property type="protein sequence ID" value="KAB7495515.1"/>
    <property type="molecule type" value="Genomic_DNA"/>
</dbReference>
<dbReference type="InterPro" id="IPR011992">
    <property type="entry name" value="EF-hand-dom_pair"/>
</dbReference>
<reference evidence="5 6" key="1">
    <citation type="journal article" date="2019" name="PLoS Biol.">
        <title>Sex chromosomes control vertical transmission of feminizing Wolbachia symbionts in an isopod.</title>
        <authorList>
            <person name="Becking T."/>
            <person name="Chebbi M.A."/>
            <person name="Giraud I."/>
            <person name="Moumen B."/>
            <person name="Laverre T."/>
            <person name="Caubet Y."/>
            <person name="Peccoud J."/>
            <person name="Gilbert C."/>
            <person name="Cordaux R."/>
        </authorList>
    </citation>
    <scope>NUCLEOTIDE SEQUENCE [LARGE SCALE GENOMIC DNA]</scope>
    <source>
        <strain evidence="5">ANa2</strain>
        <tissue evidence="5">Whole body excluding digestive tract and cuticle</tissue>
    </source>
</reference>
<dbReference type="PROSITE" id="PS50222">
    <property type="entry name" value="EF_HAND_2"/>
    <property type="match status" value="1"/>
</dbReference>
<dbReference type="Proteomes" id="UP000326759">
    <property type="component" value="Unassembled WGS sequence"/>
</dbReference>
<dbReference type="FunFam" id="1.10.238.10:FF:000001">
    <property type="entry name" value="Calmodulin 1"/>
    <property type="match status" value="1"/>
</dbReference>
<proteinExistence type="predicted"/>
<dbReference type="PANTHER" id="PTHR23048">
    <property type="entry name" value="MYOSIN LIGHT CHAIN 1, 3"/>
    <property type="match status" value="1"/>
</dbReference>
<dbReference type="PROSITE" id="PS00018">
    <property type="entry name" value="EF_HAND_1"/>
    <property type="match status" value="1"/>
</dbReference>
<dbReference type="CDD" id="cd00051">
    <property type="entry name" value="EFh"/>
    <property type="match status" value="1"/>
</dbReference>
<dbReference type="Gene3D" id="1.10.238.10">
    <property type="entry name" value="EF-hand"/>
    <property type="match status" value="2"/>
</dbReference>
<evidence type="ECO:0000313" key="5">
    <source>
        <dbReference type="EMBL" id="KAB7495515.1"/>
    </source>
</evidence>
<dbReference type="InterPro" id="IPR002048">
    <property type="entry name" value="EF_hand_dom"/>
</dbReference>
<comment type="function">
    <text evidence="3">Troponin is the central regulatory protein of striated muscle contraction. Tn consists of three components: Tn-I which is the inhibitor of actomyosin ATPase, Tn-T which contains the binding site for tropomyosin and Tn-C. The binding of calcium to Tn-C abolishes the inhibitory action of Tn on actin filaments.</text>
</comment>
<dbReference type="GO" id="GO:0005509">
    <property type="term" value="F:calcium ion binding"/>
    <property type="evidence" value="ECO:0007669"/>
    <property type="project" value="InterPro"/>
</dbReference>
<protein>
    <submittedName>
        <fullName evidence="5">Calmodulin</fullName>
    </submittedName>
</protein>
<dbReference type="InterPro" id="IPR050230">
    <property type="entry name" value="CALM/Myosin/TropC-like"/>
</dbReference>
<name>A0A5N5SN62_9CRUS</name>
<dbReference type="AlphaFoldDB" id="A0A5N5SN62"/>
<dbReference type="Pfam" id="PF13499">
    <property type="entry name" value="EF-hand_7"/>
    <property type="match status" value="1"/>
</dbReference>
<evidence type="ECO:0000256" key="1">
    <source>
        <dbReference type="ARBA" id="ARBA00022737"/>
    </source>
</evidence>
<gene>
    <name evidence="5" type="primary">CALM_2</name>
    <name evidence="5" type="ORF">Anas_03406</name>
</gene>